<feature type="non-terminal residue" evidence="1">
    <location>
        <position position="59"/>
    </location>
</feature>
<gene>
    <name evidence="1" type="ORF">FKW44_018951</name>
</gene>
<accession>A0A7T8GV73</accession>
<keyword evidence="2" id="KW-1185">Reference proteome</keyword>
<evidence type="ECO:0000313" key="2">
    <source>
        <dbReference type="Proteomes" id="UP000595437"/>
    </source>
</evidence>
<reference evidence="2" key="1">
    <citation type="submission" date="2021-01" db="EMBL/GenBank/DDBJ databases">
        <title>Caligus Genome Assembly.</title>
        <authorList>
            <person name="Gallardo-Escarate C."/>
        </authorList>
    </citation>
    <scope>NUCLEOTIDE SEQUENCE [LARGE SCALE GENOMIC DNA]</scope>
</reference>
<evidence type="ECO:0000313" key="1">
    <source>
        <dbReference type="EMBL" id="QQP38387.1"/>
    </source>
</evidence>
<protein>
    <submittedName>
        <fullName evidence="1">Uncharacterized protein</fullName>
    </submittedName>
</protein>
<dbReference type="AlphaFoldDB" id="A0A7T8GV73"/>
<dbReference type="EMBL" id="CP045902">
    <property type="protein sequence ID" value="QQP38387.1"/>
    <property type="molecule type" value="Genomic_DNA"/>
</dbReference>
<proteinExistence type="predicted"/>
<name>A0A7T8GV73_CALRO</name>
<sequence length="59" mass="7120">VYAFTHSLFHQFVMGSLEVDVKWDVYMIFLSLKEILNKNKKDYQGKGFKRKKKKVHSKR</sequence>
<dbReference type="Proteomes" id="UP000595437">
    <property type="component" value="Chromosome 13"/>
</dbReference>
<feature type="non-terminal residue" evidence="1">
    <location>
        <position position="1"/>
    </location>
</feature>
<organism evidence="1 2">
    <name type="scientific">Caligus rogercresseyi</name>
    <name type="common">Sea louse</name>
    <dbReference type="NCBI Taxonomy" id="217165"/>
    <lineage>
        <taxon>Eukaryota</taxon>
        <taxon>Metazoa</taxon>
        <taxon>Ecdysozoa</taxon>
        <taxon>Arthropoda</taxon>
        <taxon>Crustacea</taxon>
        <taxon>Multicrustacea</taxon>
        <taxon>Hexanauplia</taxon>
        <taxon>Copepoda</taxon>
        <taxon>Siphonostomatoida</taxon>
        <taxon>Caligidae</taxon>
        <taxon>Caligus</taxon>
    </lineage>
</organism>